<comment type="caution">
    <text evidence="1">The sequence shown here is derived from an EMBL/GenBank/DDBJ whole genome shotgun (WGS) entry which is preliminary data.</text>
</comment>
<evidence type="ECO:0000313" key="1">
    <source>
        <dbReference type="EMBL" id="KAJ9095061.1"/>
    </source>
</evidence>
<evidence type="ECO:0000313" key="2">
    <source>
        <dbReference type="Proteomes" id="UP001241377"/>
    </source>
</evidence>
<organism evidence="1 2">
    <name type="scientific">Naganishia cerealis</name>
    <dbReference type="NCBI Taxonomy" id="610337"/>
    <lineage>
        <taxon>Eukaryota</taxon>
        <taxon>Fungi</taxon>
        <taxon>Dikarya</taxon>
        <taxon>Basidiomycota</taxon>
        <taxon>Agaricomycotina</taxon>
        <taxon>Tremellomycetes</taxon>
        <taxon>Filobasidiales</taxon>
        <taxon>Filobasidiaceae</taxon>
        <taxon>Naganishia</taxon>
    </lineage>
</organism>
<accession>A0ACC2V7L2</accession>
<reference evidence="1" key="1">
    <citation type="submission" date="2023-04" db="EMBL/GenBank/DDBJ databases">
        <title>Draft Genome sequencing of Naganishia species isolated from polar environments using Oxford Nanopore Technology.</title>
        <authorList>
            <person name="Leo P."/>
            <person name="Venkateswaran K."/>
        </authorList>
    </citation>
    <scope>NUCLEOTIDE SEQUENCE</scope>
    <source>
        <strain evidence="1">MNA-CCFEE 5261</strain>
    </source>
</reference>
<dbReference type="EMBL" id="JASBWR010000105">
    <property type="protein sequence ID" value="KAJ9095061.1"/>
    <property type="molecule type" value="Genomic_DNA"/>
</dbReference>
<name>A0ACC2V7L2_9TREE</name>
<dbReference type="Proteomes" id="UP001241377">
    <property type="component" value="Unassembled WGS sequence"/>
</dbReference>
<proteinExistence type="predicted"/>
<gene>
    <name evidence="1" type="ORF">QFC19_007741</name>
</gene>
<protein>
    <submittedName>
        <fullName evidence="1">Uncharacterized protein</fullName>
    </submittedName>
</protein>
<sequence>MERSSNRRGYLFRPDDAPYPPLFIVDLASTPSSPSIPAIILPISMSPKEPDTAYRSTSKTCVRPAKNRRGGVAGAMFERGHVEERKQEFYAGKAWMGEGNTVRACCSLWLVSNYSGSRNNGRTQLCYISSPYCLVGFYQDNLIDESISQQESQRMLSMMKVFLDLVYAPAASGDKKAVDHFMCENVPETAIPAFYLFSRLLPGIIPRHAFDDLIQGYEMDLSFSLANETEGSRSSTNERSPIKTQDDLILYADRVAGSVADMICHLAWAILEDEQGRIPDPKRKKILGKAREMGQALQLVNVARDIRTDALLRRLYIPLDTFTNRQEDLKALFDIAEARPSIDYAQYTLPLLFTANKLRQGSAHDIERLPRTARAGTRAMVASYFEIGKEVERRGGRLEVERLKVSKWRRIGAVLACFWGWGIS</sequence>
<keyword evidence="2" id="KW-1185">Reference proteome</keyword>